<dbReference type="PANTHER" id="PTHR21505">
    <property type="entry name" value="MADF DOMAIN-CONTAINING PROTEIN-RELATED"/>
    <property type="match status" value="1"/>
</dbReference>
<protein>
    <recommendedName>
        <fullName evidence="2">MADF domain-containing protein</fullName>
    </recommendedName>
</protein>
<dbReference type="InterPro" id="IPR006578">
    <property type="entry name" value="MADF-dom"/>
</dbReference>
<feature type="compositionally biased region" description="Acidic residues" evidence="1">
    <location>
        <begin position="132"/>
        <end position="150"/>
    </location>
</feature>
<evidence type="ECO:0000259" key="2">
    <source>
        <dbReference type="PROSITE" id="PS51029"/>
    </source>
</evidence>
<dbReference type="Pfam" id="PF10545">
    <property type="entry name" value="MADF_DNA_bdg"/>
    <property type="match status" value="1"/>
</dbReference>
<dbReference type="OrthoDB" id="6577442at2759"/>
<name>A0A4C1XL47_EUMVA</name>
<dbReference type="Proteomes" id="UP000299102">
    <property type="component" value="Unassembled WGS sequence"/>
</dbReference>
<dbReference type="AlphaFoldDB" id="A0A4C1XL47"/>
<keyword evidence="4" id="KW-1185">Reference proteome</keyword>
<comment type="caution">
    <text evidence="3">The sequence shown here is derived from an EMBL/GenBank/DDBJ whole genome shotgun (WGS) entry which is preliminary data.</text>
</comment>
<feature type="domain" description="MADF" evidence="2">
    <location>
        <begin position="13"/>
        <end position="106"/>
    </location>
</feature>
<proteinExistence type="predicted"/>
<dbReference type="SMART" id="SM00595">
    <property type="entry name" value="MADF"/>
    <property type="match status" value="1"/>
</dbReference>
<sequence>MGLTKWSSEQTSKFIALYREQECLWRIDSMEYRNKKMRDDALNRISQGMQMSALTIEDVKKKIKHLRSTYLMELRKVEKCFDSSTVYTPSLSWYKEMDDFIRDVTVKRSICNISSRAVGEFLVNDSDIQTEYEQDLQDQQEDQAAESDEGDFSKSLQASTSFGINPLPDIKLKKTRLRKFNSLIDELKTFVDETKGRKENDEFDIFGKHVAVQLRSLPLEEALIVQKKIQSVITHSRINSLKGQPRNSNDRMAKTKLSKQRYTSSDSDDSSECSISLVKKENE</sequence>
<accession>A0A4C1XL47</accession>
<evidence type="ECO:0000256" key="1">
    <source>
        <dbReference type="SAM" id="MobiDB-lite"/>
    </source>
</evidence>
<dbReference type="PANTHER" id="PTHR21505:SF8">
    <property type="entry name" value="DPT-YFP REPRESSOR BY OVEREXPRESSION, ISOFORM D-RELATED"/>
    <property type="match status" value="1"/>
</dbReference>
<gene>
    <name evidence="3" type="ORF">EVAR_43755_1</name>
</gene>
<dbReference type="EMBL" id="BGZK01000856">
    <property type="protein sequence ID" value="GBP63007.1"/>
    <property type="molecule type" value="Genomic_DNA"/>
</dbReference>
<reference evidence="3 4" key="1">
    <citation type="journal article" date="2019" name="Commun. Biol.">
        <title>The bagworm genome reveals a unique fibroin gene that provides high tensile strength.</title>
        <authorList>
            <person name="Kono N."/>
            <person name="Nakamura H."/>
            <person name="Ohtoshi R."/>
            <person name="Tomita M."/>
            <person name="Numata K."/>
            <person name="Arakawa K."/>
        </authorList>
    </citation>
    <scope>NUCLEOTIDE SEQUENCE [LARGE SCALE GENOMIC DNA]</scope>
</reference>
<feature type="region of interest" description="Disordered" evidence="1">
    <location>
        <begin position="132"/>
        <end position="152"/>
    </location>
</feature>
<evidence type="ECO:0000313" key="4">
    <source>
        <dbReference type="Proteomes" id="UP000299102"/>
    </source>
</evidence>
<organism evidence="3 4">
    <name type="scientific">Eumeta variegata</name>
    <name type="common">Bagworm moth</name>
    <name type="synonym">Eumeta japonica</name>
    <dbReference type="NCBI Taxonomy" id="151549"/>
    <lineage>
        <taxon>Eukaryota</taxon>
        <taxon>Metazoa</taxon>
        <taxon>Ecdysozoa</taxon>
        <taxon>Arthropoda</taxon>
        <taxon>Hexapoda</taxon>
        <taxon>Insecta</taxon>
        <taxon>Pterygota</taxon>
        <taxon>Neoptera</taxon>
        <taxon>Endopterygota</taxon>
        <taxon>Lepidoptera</taxon>
        <taxon>Glossata</taxon>
        <taxon>Ditrysia</taxon>
        <taxon>Tineoidea</taxon>
        <taxon>Psychidae</taxon>
        <taxon>Oiketicinae</taxon>
        <taxon>Eumeta</taxon>
    </lineage>
</organism>
<evidence type="ECO:0000313" key="3">
    <source>
        <dbReference type="EMBL" id="GBP63007.1"/>
    </source>
</evidence>
<dbReference type="PROSITE" id="PS51029">
    <property type="entry name" value="MADF"/>
    <property type="match status" value="1"/>
</dbReference>
<feature type="region of interest" description="Disordered" evidence="1">
    <location>
        <begin position="240"/>
        <end position="283"/>
    </location>
</feature>